<dbReference type="AlphaFoldDB" id="A0A2H3G3T2"/>
<gene>
    <name evidence="2" type="ORF">FUG_LOCUS509492</name>
    <name evidence="1" type="ORF">MDCFG202_LOCUS495902</name>
</gene>
<dbReference type="EMBL" id="CAAKMV010000168">
    <property type="protein sequence ID" value="VIO62916.1"/>
    <property type="molecule type" value="Genomic_DNA"/>
</dbReference>
<evidence type="ECO:0000313" key="1">
    <source>
        <dbReference type="EMBL" id="CAG2004200.1"/>
    </source>
</evidence>
<proteinExistence type="predicted"/>
<protein>
    <submittedName>
        <fullName evidence="1">Uncharacterized protein</fullName>
    </submittedName>
</protein>
<reference evidence="1" key="2">
    <citation type="submission" date="2021-03" db="EMBL/GenBank/DDBJ databases">
        <authorList>
            <person name="Alouane T."/>
            <person name="Langin T."/>
            <person name="Bonhomme L."/>
        </authorList>
    </citation>
    <scope>NUCLEOTIDE SEQUENCE</scope>
    <source>
        <strain evidence="1">MDC_Fg202</strain>
    </source>
</reference>
<sequence>MSPTPSQAQRNAAARVSLNTTRLQRVTALPANNIYCLHCFRAAKDALTRAMSLPLARKPVDFEPMECRYPSASSSRCAHCGSKNYSCEPVYPLLTGNSMDVLALTHFARLYTTLEDDDADDDASVPPCDSVPMVLGVESRQKICGVVLDLWDAFDAILQAHAREYSLGGASTSKKDNASNIARYRDYVVSRRQLLVAQSGPRPPTHTAVGRKLLPEWESNQLLRLEAIDPMYPVWLVALEAFSAGMSEAFNLTQGEDVDEWDEWVVEQMGDIPVQTP</sequence>
<dbReference type="EMBL" id="CAJPIJ010000180">
    <property type="protein sequence ID" value="CAG2004200.1"/>
    <property type="molecule type" value="Genomic_DNA"/>
</dbReference>
<name>A0A2H3G3T2_GIBZA</name>
<organism evidence="1 3">
    <name type="scientific">Gibberella zeae</name>
    <name type="common">Wheat head blight fungus</name>
    <name type="synonym">Fusarium graminearum</name>
    <dbReference type="NCBI Taxonomy" id="5518"/>
    <lineage>
        <taxon>Eukaryota</taxon>
        <taxon>Fungi</taxon>
        <taxon>Dikarya</taxon>
        <taxon>Ascomycota</taxon>
        <taxon>Pezizomycotina</taxon>
        <taxon>Sordariomycetes</taxon>
        <taxon>Hypocreomycetidae</taxon>
        <taxon>Hypocreales</taxon>
        <taxon>Nectriaceae</taxon>
        <taxon>Fusarium</taxon>
    </lineage>
</organism>
<dbReference type="Proteomes" id="UP000746612">
    <property type="component" value="Unassembled WGS sequence"/>
</dbReference>
<reference evidence="2" key="1">
    <citation type="submission" date="2019-04" db="EMBL/GenBank/DDBJ databases">
        <authorList>
            <person name="Melise S."/>
            <person name="Noan J."/>
            <person name="Okalmin O."/>
        </authorList>
    </citation>
    <scope>NUCLEOTIDE SEQUENCE</scope>
    <source>
        <strain evidence="2">FN9</strain>
    </source>
</reference>
<accession>A0A2H3G3T2</accession>
<evidence type="ECO:0000313" key="2">
    <source>
        <dbReference type="EMBL" id="VIO62916.1"/>
    </source>
</evidence>
<evidence type="ECO:0000313" key="3">
    <source>
        <dbReference type="Proteomes" id="UP000746612"/>
    </source>
</evidence>